<dbReference type="Proteomes" id="UP000828390">
    <property type="component" value="Unassembled WGS sequence"/>
</dbReference>
<dbReference type="AlphaFoldDB" id="A0A9D4EQE2"/>
<evidence type="ECO:0000313" key="1">
    <source>
        <dbReference type="EMBL" id="KAH3783848.1"/>
    </source>
</evidence>
<name>A0A9D4EQE2_DREPO</name>
<sequence>MSGPPAVLTLTFNYYAWHTQFPDTDYSTMSGPPTELTLTSYNQVRLTRCTDTDFLLACLVHPLYAY</sequence>
<accession>A0A9D4EQE2</accession>
<comment type="caution">
    <text evidence="1">The sequence shown here is derived from an EMBL/GenBank/DDBJ whole genome shotgun (WGS) entry which is preliminary data.</text>
</comment>
<organism evidence="1 2">
    <name type="scientific">Dreissena polymorpha</name>
    <name type="common">Zebra mussel</name>
    <name type="synonym">Mytilus polymorpha</name>
    <dbReference type="NCBI Taxonomy" id="45954"/>
    <lineage>
        <taxon>Eukaryota</taxon>
        <taxon>Metazoa</taxon>
        <taxon>Spiralia</taxon>
        <taxon>Lophotrochozoa</taxon>
        <taxon>Mollusca</taxon>
        <taxon>Bivalvia</taxon>
        <taxon>Autobranchia</taxon>
        <taxon>Heteroconchia</taxon>
        <taxon>Euheterodonta</taxon>
        <taxon>Imparidentia</taxon>
        <taxon>Neoheterodontei</taxon>
        <taxon>Myida</taxon>
        <taxon>Dreissenoidea</taxon>
        <taxon>Dreissenidae</taxon>
        <taxon>Dreissena</taxon>
    </lineage>
</organism>
<reference evidence="1" key="2">
    <citation type="submission" date="2020-11" db="EMBL/GenBank/DDBJ databases">
        <authorList>
            <person name="McCartney M.A."/>
            <person name="Auch B."/>
            <person name="Kono T."/>
            <person name="Mallez S."/>
            <person name="Becker A."/>
            <person name="Gohl D.M."/>
            <person name="Silverstein K.A.T."/>
            <person name="Koren S."/>
            <person name="Bechman K.B."/>
            <person name="Herman A."/>
            <person name="Abrahante J.E."/>
            <person name="Garbe J."/>
        </authorList>
    </citation>
    <scope>NUCLEOTIDE SEQUENCE</scope>
    <source>
        <strain evidence="1">Duluth1</strain>
        <tissue evidence="1">Whole animal</tissue>
    </source>
</reference>
<protein>
    <submittedName>
        <fullName evidence="1">Uncharacterized protein</fullName>
    </submittedName>
</protein>
<reference evidence="1" key="1">
    <citation type="journal article" date="2019" name="bioRxiv">
        <title>The Genome of the Zebra Mussel, Dreissena polymorpha: A Resource for Invasive Species Research.</title>
        <authorList>
            <person name="McCartney M.A."/>
            <person name="Auch B."/>
            <person name="Kono T."/>
            <person name="Mallez S."/>
            <person name="Zhang Y."/>
            <person name="Obille A."/>
            <person name="Becker A."/>
            <person name="Abrahante J.E."/>
            <person name="Garbe J."/>
            <person name="Badalamenti J.P."/>
            <person name="Herman A."/>
            <person name="Mangelson H."/>
            <person name="Liachko I."/>
            <person name="Sullivan S."/>
            <person name="Sone E.D."/>
            <person name="Koren S."/>
            <person name="Silverstein K.A.T."/>
            <person name="Beckman K.B."/>
            <person name="Gohl D.M."/>
        </authorList>
    </citation>
    <scope>NUCLEOTIDE SEQUENCE</scope>
    <source>
        <strain evidence="1">Duluth1</strain>
        <tissue evidence="1">Whole animal</tissue>
    </source>
</reference>
<evidence type="ECO:0000313" key="2">
    <source>
        <dbReference type="Proteomes" id="UP000828390"/>
    </source>
</evidence>
<dbReference type="EMBL" id="JAIWYP010000008">
    <property type="protein sequence ID" value="KAH3783848.1"/>
    <property type="molecule type" value="Genomic_DNA"/>
</dbReference>
<proteinExistence type="predicted"/>
<keyword evidence="2" id="KW-1185">Reference proteome</keyword>
<gene>
    <name evidence="1" type="ORF">DPMN_161798</name>
</gene>